<gene>
    <name evidence="2" type="ORF">A2960_04520</name>
</gene>
<evidence type="ECO:0000259" key="1">
    <source>
        <dbReference type="Pfam" id="PF13649"/>
    </source>
</evidence>
<dbReference type="InterPro" id="IPR041698">
    <property type="entry name" value="Methyltransf_25"/>
</dbReference>
<dbReference type="CDD" id="cd02440">
    <property type="entry name" value="AdoMet_MTases"/>
    <property type="match status" value="1"/>
</dbReference>
<dbReference type="Pfam" id="PF13649">
    <property type="entry name" value="Methyltransf_25"/>
    <property type="match status" value="1"/>
</dbReference>
<keyword evidence="2" id="KW-0489">Methyltransferase</keyword>
<dbReference type="Gene3D" id="3.40.50.150">
    <property type="entry name" value="Vaccinia Virus protein VP39"/>
    <property type="match status" value="1"/>
</dbReference>
<evidence type="ECO:0000313" key="2">
    <source>
        <dbReference type="EMBL" id="OGG26213.1"/>
    </source>
</evidence>
<comment type="caution">
    <text evidence="2">The sequence shown here is derived from an EMBL/GenBank/DDBJ whole genome shotgun (WGS) entry which is preliminary data.</text>
</comment>
<sequence length="194" mass="21919">MKIKESGMPDREIWEGFFSPASILKTLQINKNIKDVVEFGCGYGTFTIPATQVIRGNLFAFDIEPEMVATTKKEALVKGVKNIKVIVRDLMADGTGLKPGIVDYVMLFNILHLDNPIILLHEANRILSNKGKIGIIHWNYDPSTPRGPSMDIRPKPEQCIELAYQAGFVNPKQFDLKPYHYGIVMSKKITNKHY</sequence>
<dbReference type="AlphaFoldDB" id="A0A1F6AP08"/>
<organism evidence="2 3">
    <name type="scientific">Candidatus Gottesmanbacteria bacterium RIFCSPLOWO2_01_FULL_39_12b</name>
    <dbReference type="NCBI Taxonomy" id="1798388"/>
    <lineage>
        <taxon>Bacteria</taxon>
        <taxon>Candidatus Gottesmaniibacteriota</taxon>
    </lineage>
</organism>
<protein>
    <submittedName>
        <fullName evidence="2">Methyltransferase type 11</fullName>
    </submittedName>
</protein>
<dbReference type="Proteomes" id="UP000176609">
    <property type="component" value="Unassembled WGS sequence"/>
</dbReference>
<dbReference type="SUPFAM" id="SSF53335">
    <property type="entry name" value="S-adenosyl-L-methionine-dependent methyltransferases"/>
    <property type="match status" value="1"/>
</dbReference>
<reference evidence="2 3" key="1">
    <citation type="journal article" date="2016" name="Nat. Commun.">
        <title>Thousands of microbial genomes shed light on interconnected biogeochemical processes in an aquifer system.</title>
        <authorList>
            <person name="Anantharaman K."/>
            <person name="Brown C.T."/>
            <person name="Hug L.A."/>
            <person name="Sharon I."/>
            <person name="Castelle C.J."/>
            <person name="Probst A.J."/>
            <person name="Thomas B.C."/>
            <person name="Singh A."/>
            <person name="Wilkins M.J."/>
            <person name="Karaoz U."/>
            <person name="Brodie E.L."/>
            <person name="Williams K.H."/>
            <person name="Hubbard S.S."/>
            <person name="Banfield J.F."/>
        </authorList>
    </citation>
    <scope>NUCLEOTIDE SEQUENCE [LARGE SCALE GENOMIC DNA]</scope>
</reference>
<dbReference type="GO" id="GO:0008168">
    <property type="term" value="F:methyltransferase activity"/>
    <property type="evidence" value="ECO:0007669"/>
    <property type="project" value="UniProtKB-KW"/>
</dbReference>
<name>A0A1F6AP08_9BACT</name>
<proteinExistence type="predicted"/>
<feature type="domain" description="Methyltransferase" evidence="1">
    <location>
        <begin position="36"/>
        <end position="131"/>
    </location>
</feature>
<dbReference type="InterPro" id="IPR029063">
    <property type="entry name" value="SAM-dependent_MTases_sf"/>
</dbReference>
<keyword evidence="2" id="KW-0808">Transferase</keyword>
<evidence type="ECO:0000313" key="3">
    <source>
        <dbReference type="Proteomes" id="UP000176609"/>
    </source>
</evidence>
<dbReference type="EMBL" id="MFJR01000012">
    <property type="protein sequence ID" value="OGG26213.1"/>
    <property type="molecule type" value="Genomic_DNA"/>
</dbReference>
<dbReference type="GO" id="GO:0032259">
    <property type="term" value="P:methylation"/>
    <property type="evidence" value="ECO:0007669"/>
    <property type="project" value="UniProtKB-KW"/>
</dbReference>
<accession>A0A1F6AP08</accession>